<evidence type="ECO:0000256" key="1">
    <source>
        <dbReference type="SAM" id="MobiDB-lite"/>
    </source>
</evidence>
<feature type="compositionally biased region" description="Basic residues" evidence="1">
    <location>
        <begin position="72"/>
        <end position="90"/>
    </location>
</feature>
<name>A0AAE0ELH9_9CHLO</name>
<dbReference type="AlphaFoldDB" id="A0AAE0ELH9"/>
<dbReference type="Proteomes" id="UP001190700">
    <property type="component" value="Unassembled WGS sequence"/>
</dbReference>
<feature type="compositionally biased region" description="Polar residues" evidence="1">
    <location>
        <begin position="47"/>
        <end position="71"/>
    </location>
</feature>
<organism evidence="2 3">
    <name type="scientific">Cymbomonas tetramitiformis</name>
    <dbReference type="NCBI Taxonomy" id="36881"/>
    <lineage>
        <taxon>Eukaryota</taxon>
        <taxon>Viridiplantae</taxon>
        <taxon>Chlorophyta</taxon>
        <taxon>Pyramimonadophyceae</taxon>
        <taxon>Pyramimonadales</taxon>
        <taxon>Pyramimonadaceae</taxon>
        <taxon>Cymbomonas</taxon>
    </lineage>
</organism>
<dbReference type="EMBL" id="LGRX02035906">
    <property type="protein sequence ID" value="KAK3232761.1"/>
    <property type="molecule type" value="Genomic_DNA"/>
</dbReference>
<keyword evidence="3" id="KW-1185">Reference proteome</keyword>
<gene>
    <name evidence="2" type="ORF">CYMTET_56912</name>
</gene>
<proteinExistence type="predicted"/>
<reference evidence="2 3" key="1">
    <citation type="journal article" date="2015" name="Genome Biol. Evol.">
        <title>Comparative Genomics of a Bacterivorous Green Alga Reveals Evolutionary Causalities and Consequences of Phago-Mixotrophic Mode of Nutrition.</title>
        <authorList>
            <person name="Burns J.A."/>
            <person name="Paasch A."/>
            <person name="Narechania A."/>
            <person name="Kim E."/>
        </authorList>
    </citation>
    <scope>NUCLEOTIDE SEQUENCE [LARGE SCALE GENOMIC DNA]</scope>
    <source>
        <strain evidence="2 3">PLY_AMNH</strain>
    </source>
</reference>
<evidence type="ECO:0000313" key="3">
    <source>
        <dbReference type="Proteomes" id="UP001190700"/>
    </source>
</evidence>
<accession>A0AAE0ELH9</accession>
<evidence type="ECO:0000313" key="2">
    <source>
        <dbReference type="EMBL" id="KAK3232761.1"/>
    </source>
</evidence>
<feature type="region of interest" description="Disordered" evidence="1">
    <location>
        <begin position="45"/>
        <end position="101"/>
    </location>
</feature>
<sequence length="113" mass="12719">MDANMLSTQRCASMVPLMTRSRGKAATQRRGAAVRLAGRIAQRSIKKNTQAAQEASFRKQLTTESKQGNRSKNAKKRSRSAVRNKPRLHNTPKVYRDTSYATSPCRHMWSANL</sequence>
<comment type="caution">
    <text evidence="2">The sequence shown here is derived from an EMBL/GenBank/DDBJ whole genome shotgun (WGS) entry which is preliminary data.</text>
</comment>
<protein>
    <submittedName>
        <fullName evidence="2">Uncharacterized protein</fullName>
    </submittedName>
</protein>